<dbReference type="AlphaFoldDB" id="A0ABD2WLI6"/>
<dbReference type="Proteomes" id="UP001627154">
    <property type="component" value="Unassembled WGS sequence"/>
</dbReference>
<name>A0ABD2WLI6_9HYME</name>
<sequence length="165" mass="19167">MDKPMKTIQIIVRNLDANGSACQKESEINQVQIPFNINTEEIKNIICHSLCIKNYNMKIIKMRTSDHEIIPFKTVLRNFPMEKVFVLEIKDDVGCKNLGKFETSGATSHHHPIIDLELMELEKKIIAIENDLPELVLNEYKIMERTSRKITNCAEHLERIVQEYS</sequence>
<dbReference type="EMBL" id="JBJJXI010000097">
    <property type="protein sequence ID" value="KAL3393431.1"/>
    <property type="molecule type" value="Genomic_DNA"/>
</dbReference>
<accession>A0ABD2WLI6</accession>
<keyword evidence="2" id="KW-1185">Reference proteome</keyword>
<proteinExistence type="predicted"/>
<protein>
    <submittedName>
        <fullName evidence="1">Uncharacterized protein</fullName>
    </submittedName>
</protein>
<comment type="caution">
    <text evidence="1">The sequence shown here is derived from an EMBL/GenBank/DDBJ whole genome shotgun (WGS) entry which is preliminary data.</text>
</comment>
<evidence type="ECO:0000313" key="1">
    <source>
        <dbReference type="EMBL" id="KAL3393431.1"/>
    </source>
</evidence>
<organism evidence="1 2">
    <name type="scientific">Trichogramma kaykai</name>
    <dbReference type="NCBI Taxonomy" id="54128"/>
    <lineage>
        <taxon>Eukaryota</taxon>
        <taxon>Metazoa</taxon>
        <taxon>Ecdysozoa</taxon>
        <taxon>Arthropoda</taxon>
        <taxon>Hexapoda</taxon>
        <taxon>Insecta</taxon>
        <taxon>Pterygota</taxon>
        <taxon>Neoptera</taxon>
        <taxon>Endopterygota</taxon>
        <taxon>Hymenoptera</taxon>
        <taxon>Apocrita</taxon>
        <taxon>Proctotrupomorpha</taxon>
        <taxon>Chalcidoidea</taxon>
        <taxon>Trichogrammatidae</taxon>
        <taxon>Trichogramma</taxon>
    </lineage>
</organism>
<gene>
    <name evidence="1" type="ORF">TKK_012113</name>
</gene>
<reference evidence="1 2" key="1">
    <citation type="journal article" date="2024" name="bioRxiv">
        <title>A reference genome for Trichogramma kaykai: A tiny desert-dwelling parasitoid wasp with competing sex-ratio distorters.</title>
        <authorList>
            <person name="Culotta J."/>
            <person name="Lindsey A.R."/>
        </authorList>
    </citation>
    <scope>NUCLEOTIDE SEQUENCE [LARGE SCALE GENOMIC DNA]</scope>
    <source>
        <strain evidence="1 2">KSX58</strain>
    </source>
</reference>
<evidence type="ECO:0000313" key="2">
    <source>
        <dbReference type="Proteomes" id="UP001627154"/>
    </source>
</evidence>